<dbReference type="RefSeq" id="WP_148063325.1">
    <property type="nucleotide sequence ID" value="NZ_VRYZ01000002.1"/>
</dbReference>
<dbReference type="PRINTS" id="PR00081">
    <property type="entry name" value="GDHRDH"/>
</dbReference>
<proteinExistence type="inferred from homology"/>
<sequence>MNDSTQWPDCRFDYRGARVLVTGGSNGIGAGIAAAYREAGAEVTITGTRPDAGDYEQDFSGYRYLPLQLTDNHSIDALAAALPALDILVNNAGGNFMLEDEYQPEVFEKSIQVNLLSAYRLARACHGKLAASNLPGGGAVIGLASMTSYFGVEVVPGYGAAKAALVQLTKTLSMAWAKDNIRVNAVAAGLIHSNMTAGFLAHEQATAPSLARTPLGRFGQPLDIAGPVLFLSSSAAAYITGQTLPVDGGFSIAG</sequence>
<reference evidence="2 3" key="1">
    <citation type="submission" date="2019-08" db="EMBL/GenBank/DDBJ databases">
        <title>Parahaliea maris sp. nov., isolated from the surface seawater.</title>
        <authorList>
            <person name="Liu Y."/>
        </authorList>
    </citation>
    <scope>NUCLEOTIDE SEQUENCE [LARGE SCALE GENOMIC DNA]</scope>
    <source>
        <strain evidence="2 3">S2-26</strain>
    </source>
</reference>
<dbReference type="PROSITE" id="PS00061">
    <property type="entry name" value="ADH_SHORT"/>
    <property type="match status" value="1"/>
</dbReference>
<dbReference type="PRINTS" id="PR00080">
    <property type="entry name" value="SDRFAMILY"/>
</dbReference>
<evidence type="ECO:0000313" key="3">
    <source>
        <dbReference type="Proteomes" id="UP000321933"/>
    </source>
</evidence>
<evidence type="ECO:0000313" key="2">
    <source>
        <dbReference type="EMBL" id="TXS93389.1"/>
    </source>
</evidence>
<dbReference type="EMBL" id="VRYZ01000002">
    <property type="protein sequence ID" value="TXS93389.1"/>
    <property type="molecule type" value="Genomic_DNA"/>
</dbReference>
<dbReference type="GO" id="GO:0016616">
    <property type="term" value="F:oxidoreductase activity, acting on the CH-OH group of donors, NAD or NADP as acceptor"/>
    <property type="evidence" value="ECO:0007669"/>
    <property type="project" value="TreeGrafter"/>
</dbReference>
<protein>
    <submittedName>
        <fullName evidence="2">SDR family oxidoreductase</fullName>
    </submittedName>
</protein>
<dbReference type="InterPro" id="IPR036291">
    <property type="entry name" value="NAD(P)-bd_dom_sf"/>
</dbReference>
<name>A0A5C9A006_9GAMM</name>
<dbReference type="InterPro" id="IPR020904">
    <property type="entry name" value="Sc_DH/Rdtase_CS"/>
</dbReference>
<dbReference type="Pfam" id="PF13561">
    <property type="entry name" value="adh_short_C2"/>
    <property type="match status" value="1"/>
</dbReference>
<dbReference type="Gene3D" id="3.40.50.720">
    <property type="entry name" value="NAD(P)-binding Rossmann-like Domain"/>
    <property type="match status" value="1"/>
</dbReference>
<evidence type="ECO:0000256" key="1">
    <source>
        <dbReference type="ARBA" id="ARBA00006484"/>
    </source>
</evidence>
<dbReference type="FunFam" id="3.40.50.720:FF:000084">
    <property type="entry name" value="Short-chain dehydrogenase reductase"/>
    <property type="match status" value="1"/>
</dbReference>
<comment type="similarity">
    <text evidence="1">Belongs to the short-chain dehydrogenases/reductases (SDR) family.</text>
</comment>
<dbReference type="PANTHER" id="PTHR42760">
    <property type="entry name" value="SHORT-CHAIN DEHYDROGENASES/REDUCTASES FAMILY MEMBER"/>
    <property type="match status" value="1"/>
</dbReference>
<gene>
    <name evidence="2" type="ORF">FVW59_06030</name>
</gene>
<dbReference type="Proteomes" id="UP000321933">
    <property type="component" value="Unassembled WGS sequence"/>
</dbReference>
<comment type="caution">
    <text evidence="2">The sequence shown here is derived from an EMBL/GenBank/DDBJ whole genome shotgun (WGS) entry which is preliminary data.</text>
</comment>
<accession>A0A5C9A006</accession>
<dbReference type="AlphaFoldDB" id="A0A5C9A006"/>
<dbReference type="SUPFAM" id="SSF51735">
    <property type="entry name" value="NAD(P)-binding Rossmann-fold domains"/>
    <property type="match status" value="1"/>
</dbReference>
<organism evidence="2 3">
    <name type="scientific">Parahaliea aestuarii</name>
    <dbReference type="NCBI Taxonomy" id="1852021"/>
    <lineage>
        <taxon>Bacteria</taxon>
        <taxon>Pseudomonadati</taxon>
        <taxon>Pseudomonadota</taxon>
        <taxon>Gammaproteobacteria</taxon>
        <taxon>Cellvibrionales</taxon>
        <taxon>Halieaceae</taxon>
        <taxon>Parahaliea</taxon>
    </lineage>
</organism>
<dbReference type="InterPro" id="IPR002347">
    <property type="entry name" value="SDR_fam"/>
</dbReference>
<dbReference type="OrthoDB" id="9806974at2"/>
<keyword evidence="3" id="KW-1185">Reference proteome</keyword>